<dbReference type="PANTHER" id="PTHR34070">
    <property type="entry name" value="ARMADILLO-TYPE FOLD"/>
    <property type="match status" value="1"/>
</dbReference>
<dbReference type="Pfam" id="PF08713">
    <property type="entry name" value="DNA_alkylation"/>
    <property type="match status" value="1"/>
</dbReference>
<dbReference type="EMBL" id="VNIQ01000001">
    <property type="protein sequence ID" value="TYQ08154.1"/>
    <property type="molecule type" value="Genomic_DNA"/>
</dbReference>
<gene>
    <name evidence="1" type="ORF">FNL38_101525</name>
</gene>
<proteinExistence type="predicted"/>
<dbReference type="Gene3D" id="1.25.10.90">
    <property type="match status" value="1"/>
</dbReference>
<dbReference type="InterPro" id="IPR014825">
    <property type="entry name" value="DNA_alkylation"/>
</dbReference>
<evidence type="ECO:0000313" key="1">
    <source>
        <dbReference type="EMBL" id="TYQ08154.1"/>
    </source>
</evidence>
<protein>
    <submittedName>
        <fullName evidence="1">3-methyladenine DNA glycosylase AlkD</fullName>
    </submittedName>
</protein>
<accession>A0A652YWW6</accession>
<reference evidence="1" key="1">
    <citation type="submission" date="2019-07" db="EMBL/GenBank/DDBJ databases">
        <title>Genomic Encyclopedia of Type Strains, Phase IV (KMG-IV): sequencing the most valuable type-strain genomes for metagenomic binning, comparative biology and taxonomic classification.</title>
        <authorList>
            <person name="Goeker M."/>
        </authorList>
    </citation>
    <scope>NUCLEOTIDE SEQUENCE</scope>
    <source>
        <strain evidence="1">DSM 44596</strain>
    </source>
</reference>
<name>A0A652YWW6_NOCGL</name>
<comment type="caution">
    <text evidence="1">The sequence shown here is derived from an EMBL/GenBank/DDBJ whole genome shotgun (WGS) entry which is preliminary data.</text>
</comment>
<dbReference type="InterPro" id="IPR016024">
    <property type="entry name" value="ARM-type_fold"/>
</dbReference>
<dbReference type="AlphaFoldDB" id="A0A652YWW6"/>
<dbReference type="PANTHER" id="PTHR34070:SF1">
    <property type="entry name" value="DNA ALKYLATION REPAIR PROTEIN"/>
    <property type="match status" value="1"/>
</dbReference>
<organism evidence="1">
    <name type="scientific">Nocardia globerula</name>
    <dbReference type="NCBI Taxonomy" id="1818"/>
    <lineage>
        <taxon>Bacteria</taxon>
        <taxon>Bacillati</taxon>
        <taxon>Actinomycetota</taxon>
        <taxon>Actinomycetes</taxon>
        <taxon>Mycobacteriales</taxon>
        <taxon>Nocardiaceae</taxon>
        <taxon>Nocardia</taxon>
    </lineage>
</organism>
<sequence length="248" mass="27903">MGDLSARVVCEALADLSDPKDAVHLQRFFKTGPGEYGEGDVFIGVRVPKTRTVVKRFGGLELSEVRVLLDSEVHEYRLAGLLILVAQFEKASRQRSFDAEARRTIAEFYLDAVERGRVNNWDLVDSSAGQILGGWLFDRNRSLVFELSDSGDLWRRRVALLTTYGFITRGDASTTLELAASVLDDRRDLTQKAMGWMLREVGKRVDRGLLTGFLELHAHDMGRTALSYACEHLSAEERTHFRSLRAPV</sequence>
<dbReference type="SUPFAM" id="SSF48371">
    <property type="entry name" value="ARM repeat"/>
    <property type="match status" value="1"/>
</dbReference>
<dbReference type="CDD" id="cd06561">
    <property type="entry name" value="AlkD_like"/>
    <property type="match status" value="1"/>
</dbReference>